<organism evidence="3 4">
    <name type="scientific">Dyella ginsengisoli</name>
    <dbReference type="NCBI Taxonomy" id="363848"/>
    <lineage>
        <taxon>Bacteria</taxon>
        <taxon>Pseudomonadati</taxon>
        <taxon>Pseudomonadota</taxon>
        <taxon>Gammaproteobacteria</taxon>
        <taxon>Lysobacterales</taxon>
        <taxon>Rhodanobacteraceae</taxon>
        <taxon>Dyella</taxon>
    </lineage>
</organism>
<dbReference type="PANTHER" id="PTHR34978:SF3">
    <property type="entry name" value="SLR0241 PROTEIN"/>
    <property type="match status" value="1"/>
</dbReference>
<dbReference type="CDD" id="cd07341">
    <property type="entry name" value="M56_BlaR1_MecR1_like"/>
    <property type="match status" value="1"/>
</dbReference>
<protein>
    <submittedName>
        <fullName evidence="3">Peptidase M56</fullName>
    </submittedName>
</protein>
<dbReference type="InterPro" id="IPR052173">
    <property type="entry name" value="Beta-lactam_resp_regulator"/>
</dbReference>
<proteinExistence type="predicted"/>
<evidence type="ECO:0000256" key="1">
    <source>
        <dbReference type="SAM" id="Phobius"/>
    </source>
</evidence>
<evidence type="ECO:0000259" key="2">
    <source>
        <dbReference type="Pfam" id="PF05569"/>
    </source>
</evidence>
<keyword evidence="1" id="KW-0812">Transmembrane</keyword>
<comment type="caution">
    <text evidence="3">The sequence shown here is derived from an EMBL/GenBank/DDBJ whole genome shotgun (WGS) entry which is preliminary data.</text>
</comment>
<feature type="transmembrane region" description="Helical" evidence="1">
    <location>
        <begin position="44"/>
        <end position="63"/>
    </location>
</feature>
<name>A0ABW8JQ22_9GAMM</name>
<feature type="domain" description="Peptidase M56" evidence="2">
    <location>
        <begin position="23"/>
        <end position="275"/>
    </location>
</feature>
<dbReference type="EMBL" id="JADIKM010000001">
    <property type="protein sequence ID" value="MFK2903207.1"/>
    <property type="molecule type" value="Genomic_DNA"/>
</dbReference>
<keyword evidence="1" id="KW-1133">Transmembrane helix</keyword>
<feature type="transmembrane region" description="Helical" evidence="1">
    <location>
        <begin position="197"/>
        <end position="216"/>
    </location>
</feature>
<accession>A0ABW8JQ22</accession>
<dbReference type="PANTHER" id="PTHR34978">
    <property type="entry name" value="POSSIBLE SENSOR-TRANSDUCER PROTEIN BLAR"/>
    <property type="match status" value="1"/>
</dbReference>
<reference evidence="3 4" key="1">
    <citation type="submission" date="2020-10" db="EMBL/GenBank/DDBJ databases">
        <title>Phylogeny of dyella-like bacteria.</title>
        <authorList>
            <person name="Fu J."/>
        </authorList>
    </citation>
    <scope>NUCLEOTIDE SEQUENCE [LARGE SCALE GENOMIC DNA]</scope>
    <source>
        <strain evidence="3 4">Gsoil3046</strain>
    </source>
</reference>
<dbReference type="Pfam" id="PF05569">
    <property type="entry name" value="Peptidase_M56"/>
    <property type="match status" value="1"/>
</dbReference>
<dbReference type="RefSeq" id="WP_404630448.1">
    <property type="nucleotide sequence ID" value="NZ_JADIKM010000001.1"/>
</dbReference>
<evidence type="ECO:0000313" key="4">
    <source>
        <dbReference type="Proteomes" id="UP001620460"/>
    </source>
</evidence>
<dbReference type="InterPro" id="IPR008756">
    <property type="entry name" value="Peptidase_M56"/>
</dbReference>
<feature type="transmembrane region" description="Helical" evidence="1">
    <location>
        <begin position="12"/>
        <end position="32"/>
    </location>
</feature>
<evidence type="ECO:0000313" key="3">
    <source>
        <dbReference type="EMBL" id="MFK2903207.1"/>
    </source>
</evidence>
<keyword evidence="1" id="KW-0472">Membrane</keyword>
<keyword evidence="4" id="KW-1185">Reference proteome</keyword>
<sequence length="522" mass="56108">MNSLEALANAWVTHAVRLTWIFTLAAALVLVLRRPLRRVAGSEAGPLLWLLVPLALFAALAPHPVVSVEALPPVVVRIAGGGSWVAAPAPGGWAVPWRALAMTAWLAGALVVLARVVQAQRRFLRRLSGARAIDVAGAYRPVWLAEDSDLGPAAVGALGVRIVLPADFHTRYTRAEQALILAHEQVHARRRDGLWRMLAQGFAALFWFHPLAWYALTCLRQDQELACDAVVLREHGAPRREYANAMLKTQPSPLMLPVGCSWSSNHPLTERVSMLKQPVPTRTRRFLAHMGLGAIVLAGSLSVYAAQPAPAAQRHAVADTDHFTLKIDIATRGHAPSMHFTQCLAKGKPFDLSGSDGPGFSWHGHFMVTPAADGQIQVAGDLHTRLDQGGGKVLAMDGKPIVRTRAGQQATIVFGQKVEKPLEDGTVRFDLTPAPGCGADALASIPEQVPIDLAAKATPVREAAQALATKAGFTLVNADALSERATSFKFDQMSPVSALQLLADIDGKRAVFNGRSVRFDPR</sequence>
<feature type="transmembrane region" description="Helical" evidence="1">
    <location>
        <begin position="97"/>
        <end position="117"/>
    </location>
</feature>
<dbReference type="Proteomes" id="UP001620460">
    <property type="component" value="Unassembled WGS sequence"/>
</dbReference>
<gene>
    <name evidence="3" type="ORF">ISP17_04470</name>
</gene>